<evidence type="ECO:0000313" key="1">
    <source>
        <dbReference type="EMBL" id="BAY99041.1"/>
    </source>
</evidence>
<proteinExistence type="predicted"/>
<reference evidence="1 2" key="1">
    <citation type="submission" date="2017-06" db="EMBL/GenBank/DDBJ databases">
        <title>Genome sequencing of cyanobaciteial culture collection at National Institute for Environmental Studies (NIES).</title>
        <authorList>
            <person name="Hirose Y."/>
            <person name="Shimura Y."/>
            <person name="Fujisawa T."/>
            <person name="Nakamura Y."/>
            <person name="Kawachi M."/>
        </authorList>
    </citation>
    <scope>NUCLEOTIDE SEQUENCE [LARGE SCALE GENOMIC DNA]</scope>
    <source>
        <strain evidence="1 2">NIES-37</strain>
    </source>
</reference>
<protein>
    <submittedName>
        <fullName evidence="1">Uncharacterized protein</fullName>
    </submittedName>
</protein>
<dbReference type="EMBL" id="AP018248">
    <property type="protein sequence ID" value="BAY99041.1"/>
    <property type="molecule type" value="Genomic_DNA"/>
</dbReference>
<accession>A0A1Z4N092</accession>
<name>A0A1Z4N092_9CYAN</name>
<dbReference type="AlphaFoldDB" id="A0A1Z4N092"/>
<sequence length="112" mass="12781">MNMLKLAWAADRRHRVICPLGLVVCYLVSYEYQDITPGIRRKLLLTKVDVLFNSAIQIEVCIRLGLICSESFLSEVLETAGGQREKVKGERERENTKLFPFSCSQILQAEYG</sequence>
<evidence type="ECO:0000313" key="2">
    <source>
        <dbReference type="Proteomes" id="UP000218785"/>
    </source>
</evidence>
<organism evidence="1 2">
    <name type="scientific">Tolypothrix tenuis PCC 7101</name>
    <dbReference type="NCBI Taxonomy" id="231146"/>
    <lineage>
        <taxon>Bacteria</taxon>
        <taxon>Bacillati</taxon>
        <taxon>Cyanobacteriota</taxon>
        <taxon>Cyanophyceae</taxon>
        <taxon>Nostocales</taxon>
        <taxon>Tolypothrichaceae</taxon>
        <taxon>Tolypothrix</taxon>
    </lineage>
</organism>
<dbReference type="Proteomes" id="UP000218785">
    <property type="component" value="Chromosome"/>
</dbReference>
<dbReference type="KEGG" id="ttq:NIES37_30200"/>
<keyword evidence="2" id="KW-1185">Reference proteome</keyword>
<gene>
    <name evidence="1" type="ORF">NIES37_30200</name>
</gene>